<feature type="domain" description="5-hmdU DNA kinase helical" evidence="1">
    <location>
        <begin position="2"/>
        <end position="257"/>
    </location>
</feature>
<comment type="caution">
    <text evidence="2">The sequence shown here is derived from an EMBL/GenBank/DDBJ whole genome shotgun (WGS) entry which is preliminary data.</text>
</comment>
<dbReference type="InterPro" id="IPR040684">
    <property type="entry name" value="HMUDK_hel"/>
</dbReference>
<evidence type="ECO:0000259" key="1">
    <source>
        <dbReference type="Pfam" id="PF18723"/>
    </source>
</evidence>
<protein>
    <submittedName>
        <fullName evidence="2">DNA base hypermodification protein</fullName>
    </submittedName>
</protein>
<reference evidence="2" key="1">
    <citation type="submission" date="2022-10" db="EMBL/GenBank/DDBJ databases">
        <title>Luteolibacter sp. GHJ8, whole genome shotgun sequencing project.</title>
        <authorList>
            <person name="Zhao G."/>
            <person name="Shen L."/>
        </authorList>
    </citation>
    <scope>NUCLEOTIDE SEQUENCE</scope>
    <source>
        <strain evidence="2">GHJ8</strain>
    </source>
</reference>
<dbReference type="Pfam" id="PF18723">
    <property type="entry name" value="HMUDK_hel"/>
    <property type="match status" value="1"/>
</dbReference>
<accession>A0ABT3FZ06</accession>
<proteinExistence type="predicted"/>
<dbReference type="Proteomes" id="UP001165653">
    <property type="component" value="Unassembled WGS sequence"/>
</dbReference>
<dbReference type="EMBL" id="JAPDDR010000002">
    <property type="protein sequence ID" value="MCW1912831.1"/>
    <property type="molecule type" value="Genomic_DNA"/>
</dbReference>
<name>A0ABT3FZ06_9BACT</name>
<evidence type="ECO:0000313" key="2">
    <source>
        <dbReference type="EMBL" id="MCW1912831.1"/>
    </source>
</evidence>
<dbReference type="RefSeq" id="WP_264511655.1">
    <property type="nucleotide sequence ID" value="NZ_JAPDDR010000002.1"/>
</dbReference>
<evidence type="ECO:0000313" key="3">
    <source>
        <dbReference type="Proteomes" id="UP001165653"/>
    </source>
</evidence>
<organism evidence="2 3">
    <name type="scientific">Luteolibacter rhizosphaerae</name>
    <dbReference type="NCBI Taxonomy" id="2989719"/>
    <lineage>
        <taxon>Bacteria</taxon>
        <taxon>Pseudomonadati</taxon>
        <taxon>Verrucomicrobiota</taxon>
        <taxon>Verrucomicrobiia</taxon>
        <taxon>Verrucomicrobiales</taxon>
        <taxon>Verrucomicrobiaceae</taxon>
        <taxon>Luteolibacter</taxon>
    </lineage>
</organism>
<keyword evidence="3" id="KW-1185">Reference proteome</keyword>
<gene>
    <name evidence="2" type="ORF">OJ996_04560</name>
</gene>
<sequence>MRGEAPPWTKDRILAAYKFTNAYRASDRVSQFLIRNVIYSGDQTLDEVFLRTILFKIFNKVETWELLVKAFGEVSLRTFTPQGYGKVLDSAMNEGKRIYSAAYIMPSGGRNGEFKKKHDMHLHLLKRMMEDSLPRKIQDCEKMVEAFHLLKSYPSIGDFLAYQFVTDLNYSPHLRFSEKEFVCAGPGAIDGISKCFENSSRLPTEEIIKIMVELQHEEFRRLSIDFESLGGRELQLIDCQNLFCEISKYSRVAHPEVLGIAGRTRIKQTFSMTGPPPIPWYPPKWNINQRIKNQL</sequence>